<dbReference type="FunFam" id="3.40.50.1980:FF:000026">
    <property type="entry name" value="Histidinol dehydrogenase"/>
    <property type="match status" value="1"/>
</dbReference>
<feature type="non-terminal residue" evidence="6">
    <location>
        <position position="1"/>
    </location>
</feature>
<dbReference type="PIRSF" id="PIRSF000099">
    <property type="entry name" value="Histidinol_dh"/>
    <property type="match status" value="1"/>
</dbReference>
<dbReference type="Gene3D" id="1.20.5.1300">
    <property type="match status" value="1"/>
</dbReference>
<dbReference type="NCBIfam" id="TIGR00069">
    <property type="entry name" value="hisD"/>
    <property type="match status" value="1"/>
</dbReference>
<evidence type="ECO:0008006" key="7">
    <source>
        <dbReference type="Google" id="ProtNLM"/>
    </source>
</evidence>
<dbReference type="HAMAP" id="MF_01024">
    <property type="entry name" value="HisD"/>
    <property type="match status" value="1"/>
</dbReference>
<dbReference type="AlphaFoldDB" id="A0A381TG53"/>
<evidence type="ECO:0000256" key="3">
    <source>
        <dbReference type="ARBA" id="ARBA00022723"/>
    </source>
</evidence>
<keyword evidence="5" id="KW-0560">Oxidoreductase</keyword>
<dbReference type="Pfam" id="PF00815">
    <property type="entry name" value="Histidinol_dh"/>
    <property type="match status" value="1"/>
</dbReference>
<dbReference type="SUPFAM" id="SSF53720">
    <property type="entry name" value="ALDH-like"/>
    <property type="match status" value="1"/>
</dbReference>
<dbReference type="Gene3D" id="3.40.50.1980">
    <property type="entry name" value="Nitrogenase molybdenum iron protein domain"/>
    <property type="match status" value="2"/>
</dbReference>
<accession>A0A381TG53</accession>
<comment type="similarity">
    <text evidence="2">Belongs to the histidinol dehydrogenase family.</text>
</comment>
<dbReference type="PROSITE" id="PS00611">
    <property type="entry name" value="HISOL_DEHYDROGENASE"/>
    <property type="match status" value="1"/>
</dbReference>
<evidence type="ECO:0000313" key="6">
    <source>
        <dbReference type="EMBL" id="SVA15115.1"/>
    </source>
</evidence>
<dbReference type="InterPro" id="IPR022695">
    <property type="entry name" value="Histidinol_DH_monofunct"/>
</dbReference>
<dbReference type="GO" id="GO:0005829">
    <property type="term" value="C:cytosol"/>
    <property type="evidence" value="ECO:0007669"/>
    <property type="project" value="TreeGrafter"/>
</dbReference>
<comment type="cofactor">
    <cofactor evidence="1">
        <name>Zn(2+)</name>
        <dbReference type="ChEBI" id="CHEBI:29105"/>
    </cofactor>
</comment>
<evidence type="ECO:0000256" key="4">
    <source>
        <dbReference type="ARBA" id="ARBA00022833"/>
    </source>
</evidence>
<dbReference type="CDD" id="cd06572">
    <property type="entry name" value="Histidinol_dh"/>
    <property type="match status" value="1"/>
</dbReference>
<dbReference type="InterPro" id="IPR016161">
    <property type="entry name" value="Ald_DH/histidinol_DH"/>
</dbReference>
<dbReference type="GO" id="GO:0000105">
    <property type="term" value="P:L-histidine biosynthetic process"/>
    <property type="evidence" value="ECO:0007669"/>
    <property type="project" value="InterPro"/>
</dbReference>
<dbReference type="GO" id="GO:0046872">
    <property type="term" value="F:metal ion binding"/>
    <property type="evidence" value="ECO:0007669"/>
    <property type="project" value="UniProtKB-KW"/>
</dbReference>
<keyword evidence="3" id="KW-0479">Metal-binding</keyword>
<reference evidence="6" key="1">
    <citation type="submission" date="2018-05" db="EMBL/GenBank/DDBJ databases">
        <authorList>
            <person name="Lanie J.A."/>
            <person name="Ng W.-L."/>
            <person name="Kazmierczak K.M."/>
            <person name="Andrzejewski T.M."/>
            <person name="Davidsen T.M."/>
            <person name="Wayne K.J."/>
            <person name="Tettelin H."/>
            <person name="Glass J.I."/>
            <person name="Rusch D."/>
            <person name="Podicherti R."/>
            <person name="Tsui H.-C.T."/>
            <person name="Winkler M.E."/>
        </authorList>
    </citation>
    <scope>NUCLEOTIDE SEQUENCE</scope>
</reference>
<dbReference type="InterPro" id="IPR012131">
    <property type="entry name" value="Hstdl_DH"/>
</dbReference>
<dbReference type="GO" id="GO:0051287">
    <property type="term" value="F:NAD binding"/>
    <property type="evidence" value="ECO:0007669"/>
    <property type="project" value="InterPro"/>
</dbReference>
<keyword evidence="4" id="KW-0862">Zinc</keyword>
<proteinExistence type="inferred from homology"/>
<dbReference type="FunFam" id="3.40.50.1980:FF:000001">
    <property type="entry name" value="Histidinol dehydrogenase"/>
    <property type="match status" value="1"/>
</dbReference>
<protein>
    <recommendedName>
        <fullName evidence="7">Histidinol dehydrogenase</fullName>
    </recommendedName>
</protein>
<dbReference type="PANTHER" id="PTHR21256:SF2">
    <property type="entry name" value="HISTIDINE BIOSYNTHESIS TRIFUNCTIONAL PROTEIN"/>
    <property type="match status" value="1"/>
</dbReference>
<evidence type="ECO:0000256" key="2">
    <source>
        <dbReference type="ARBA" id="ARBA00010178"/>
    </source>
</evidence>
<dbReference type="PANTHER" id="PTHR21256">
    <property type="entry name" value="HISTIDINOL DEHYDROGENASE HDH"/>
    <property type="match status" value="1"/>
</dbReference>
<name>A0A381TG53_9ZZZZ</name>
<dbReference type="PRINTS" id="PR00083">
    <property type="entry name" value="HOLDHDRGNASE"/>
</dbReference>
<evidence type="ECO:0000256" key="1">
    <source>
        <dbReference type="ARBA" id="ARBA00001947"/>
    </source>
</evidence>
<dbReference type="EMBL" id="UINC01004546">
    <property type="protein sequence ID" value="SVA15115.1"/>
    <property type="molecule type" value="Genomic_DNA"/>
</dbReference>
<dbReference type="InterPro" id="IPR001692">
    <property type="entry name" value="Histidinol_DH_CS"/>
</dbReference>
<organism evidence="6">
    <name type="scientific">marine metagenome</name>
    <dbReference type="NCBI Taxonomy" id="408172"/>
    <lineage>
        <taxon>unclassified sequences</taxon>
        <taxon>metagenomes</taxon>
        <taxon>ecological metagenomes</taxon>
    </lineage>
</organism>
<dbReference type="GO" id="GO:0004399">
    <property type="term" value="F:histidinol dehydrogenase activity"/>
    <property type="evidence" value="ECO:0007669"/>
    <property type="project" value="InterPro"/>
</dbReference>
<gene>
    <name evidence="6" type="ORF">METZ01_LOCUS67969</name>
</gene>
<evidence type="ECO:0000256" key="5">
    <source>
        <dbReference type="ARBA" id="ARBA00023002"/>
    </source>
</evidence>
<sequence>VVRNIVYDVKTKGDSSVINYTNKFDKNSLSTNEILVSEEEIDSLTKDLSPELIKAIDLAYSRIESYHKKQIPDDLFYEDEIGTKLGYIWNPINSVGIYVPGGTASYPSTVLMNAIPAKVAGVQDITMVSPSTESKINPSILYAAKKVGINRIYRIGGAQAISALAFGTETIKPVDKIVGPGNIYVSEAKRQVFGDVGIDMFAGPSEIVIIADNDNDPGIIASDLIAQAEHDISAQSILITNNKSLAEKVLNDIKNQISSLPRKDIASQSWNNNGAIIITSGIEESITLANRLSPEHLELSVENARTYLKKIKNAGAVFIGKNTPEAVGDYIAGPSHVLPTSRSARFSSGLSVNDFIKKTSVIECSEESLNEIGRSAVEIALNEGLDGHARSIEYRLSKK</sequence>